<dbReference type="InterPro" id="IPR025182">
    <property type="entry name" value="RNApol-bd_RbpA"/>
</dbReference>
<dbReference type="RefSeq" id="WP_210973605.1">
    <property type="nucleotide sequence ID" value="NZ_JAGPXE010000021.1"/>
</dbReference>
<comment type="caution">
    <text evidence="2">The sequence shown here is derived from an EMBL/GenBank/DDBJ whole genome shotgun (WGS) entry which is preliminary data.</text>
</comment>
<dbReference type="Pfam" id="PF13397">
    <property type="entry name" value="RbpA"/>
    <property type="match status" value="1"/>
</dbReference>
<keyword evidence="3" id="KW-1185">Reference proteome</keyword>
<evidence type="ECO:0000256" key="1">
    <source>
        <dbReference type="SAM" id="MobiDB-lite"/>
    </source>
</evidence>
<proteinExistence type="predicted"/>
<feature type="compositionally biased region" description="Basic and acidic residues" evidence="1">
    <location>
        <begin position="74"/>
        <end position="83"/>
    </location>
</feature>
<dbReference type="Gene3D" id="2.20.28.270">
    <property type="entry name" value="RNA polymerase-binding protein A"/>
    <property type="match status" value="1"/>
</dbReference>
<protein>
    <submittedName>
        <fullName evidence="2">RNA polymerase-binding protein RbpA</fullName>
    </submittedName>
</protein>
<name>A0ABS5DQM8_9PSEU</name>
<sequence>MDDSTVTTADNSKHWSEPVAHQIVRYSCPMGHVLELHFADTAQPPLTWTCPHHSQPADLTGNSGGNAAEPSSSARRDKTHLDHVLQRRTFEDLAALLDEQLRKRHR</sequence>
<organism evidence="2 3">
    <name type="scientific">Saccharopolyspora endophytica</name>
    <dbReference type="NCBI Taxonomy" id="543886"/>
    <lineage>
        <taxon>Bacteria</taxon>
        <taxon>Bacillati</taxon>
        <taxon>Actinomycetota</taxon>
        <taxon>Actinomycetes</taxon>
        <taxon>Pseudonocardiales</taxon>
        <taxon>Pseudonocardiaceae</taxon>
        <taxon>Saccharopolyspora</taxon>
    </lineage>
</organism>
<evidence type="ECO:0000313" key="3">
    <source>
        <dbReference type="Proteomes" id="UP000674084"/>
    </source>
</evidence>
<gene>
    <name evidence="2" type="ORF">KBO27_32040</name>
</gene>
<dbReference type="InterPro" id="IPR038638">
    <property type="entry name" value="RbpA_sf"/>
</dbReference>
<evidence type="ECO:0000313" key="2">
    <source>
        <dbReference type="EMBL" id="MBQ0928599.1"/>
    </source>
</evidence>
<dbReference type="EMBL" id="JAGPXE010000021">
    <property type="protein sequence ID" value="MBQ0928599.1"/>
    <property type="molecule type" value="Genomic_DNA"/>
</dbReference>
<feature type="region of interest" description="Disordered" evidence="1">
    <location>
        <begin position="44"/>
        <end position="83"/>
    </location>
</feature>
<reference evidence="2 3" key="1">
    <citation type="submission" date="2021-04" db="EMBL/GenBank/DDBJ databases">
        <title>Whole-genome sequencing of Saccharopolyspora endophytica KCTC 19397.</title>
        <authorList>
            <person name="Ay H."/>
            <person name="Saygin H."/>
            <person name="Sahin N."/>
        </authorList>
    </citation>
    <scope>NUCLEOTIDE SEQUENCE [LARGE SCALE GENOMIC DNA]</scope>
    <source>
        <strain evidence="2 3">KCTC 19397</strain>
    </source>
</reference>
<dbReference type="Proteomes" id="UP000674084">
    <property type="component" value="Unassembled WGS sequence"/>
</dbReference>
<accession>A0ABS5DQM8</accession>